<organism evidence="3 4">
    <name type="scientific">Lasiosphaeris hirsuta</name>
    <dbReference type="NCBI Taxonomy" id="260670"/>
    <lineage>
        <taxon>Eukaryota</taxon>
        <taxon>Fungi</taxon>
        <taxon>Dikarya</taxon>
        <taxon>Ascomycota</taxon>
        <taxon>Pezizomycotina</taxon>
        <taxon>Sordariomycetes</taxon>
        <taxon>Sordariomycetidae</taxon>
        <taxon>Sordariales</taxon>
        <taxon>Lasiosphaeriaceae</taxon>
        <taxon>Lasiosphaeris</taxon>
    </lineage>
</organism>
<dbReference type="InterPro" id="IPR001214">
    <property type="entry name" value="SET_dom"/>
</dbReference>
<dbReference type="InterPro" id="IPR046341">
    <property type="entry name" value="SET_dom_sf"/>
</dbReference>
<evidence type="ECO:0000256" key="1">
    <source>
        <dbReference type="SAM" id="MobiDB-lite"/>
    </source>
</evidence>
<dbReference type="Gene3D" id="2.170.270.10">
    <property type="entry name" value="SET domain"/>
    <property type="match status" value="1"/>
</dbReference>
<feature type="region of interest" description="Disordered" evidence="1">
    <location>
        <begin position="34"/>
        <end position="62"/>
    </location>
</feature>
<sequence>PANPLPKNWPPSVPYLTAPLYSSALTPAHLTALRTLPDPTKPSSETLPLIPASTPRGPSPRTCHIQPITNPSHPAHGQRGLFAARDLVPSELVVPYFGEVHPGTGTGAERHAASDYDLWMDRDGDLAVDAARAGNEGRFVNDYRGVPEGEGTKKRANAEFRQVWDQRRRERGMGVFVLAPGVKKGEEVCVSYGKGFWGGRKEGEE</sequence>
<gene>
    <name evidence="3" type="ORF">B0H67DRAFT_464458</name>
</gene>
<reference evidence="3" key="1">
    <citation type="submission" date="2023-06" db="EMBL/GenBank/DDBJ databases">
        <title>Genome-scale phylogeny and comparative genomics of the fungal order Sordariales.</title>
        <authorList>
            <consortium name="Lawrence Berkeley National Laboratory"/>
            <person name="Hensen N."/>
            <person name="Bonometti L."/>
            <person name="Westerberg I."/>
            <person name="Brannstrom I.O."/>
            <person name="Guillou S."/>
            <person name="Cros-Aarteil S."/>
            <person name="Calhoun S."/>
            <person name="Haridas S."/>
            <person name="Kuo A."/>
            <person name="Mondo S."/>
            <person name="Pangilinan J."/>
            <person name="Riley R."/>
            <person name="Labutti K."/>
            <person name="Andreopoulos B."/>
            <person name="Lipzen A."/>
            <person name="Chen C."/>
            <person name="Yanf M."/>
            <person name="Daum C."/>
            <person name="Ng V."/>
            <person name="Clum A."/>
            <person name="Steindorff A."/>
            <person name="Ohm R."/>
            <person name="Martin F."/>
            <person name="Silar P."/>
            <person name="Natvig D."/>
            <person name="Lalanne C."/>
            <person name="Gautier V."/>
            <person name="Ament-Velasquez S.L."/>
            <person name="Kruys A."/>
            <person name="Hutchinson M.I."/>
            <person name="Powell A.J."/>
            <person name="Barry K."/>
            <person name="Miller A.N."/>
            <person name="Grigoriev I.V."/>
            <person name="Debuchy R."/>
            <person name="Gladieux P."/>
            <person name="Thoren M.H."/>
            <person name="Johannesson H."/>
        </authorList>
    </citation>
    <scope>NUCLEOTIDE SEQUENCE</scope>
    <source>
        <strain evidence="3">SMH4607-1</strain>
    </source>
</reference>
<dbReference type="SUPFAM" id="SSF82199">
    <property type="entry name" value="SET domain"/>
    <property type="match status" value="1"/>
</dbReference>
<feature type="non-terminal residue" evidence="3">
    <location>
        <position position="1"/>
    </location>
</feature>
<dbReference type="PROSITE" id="PS50280">
    <property type="entry name" value="SET"/>
    <property type="match status" value="1"/>
</dbReference>
<dbReference type="Proteomes" id="UP001172102">
    <property type="component" value="Unassembled WGS sequence"/>
</dbReference>
<evidence type="ECO:0000313" key="3">
    <source>
        <dbReference type="EMBL" id="KAK0708136.1"/>
    </source>
</evidence>
<feature type="domain" description="SET" evidence="2">
    <location>
        <begin position="63"/>
        <end position="193"/>
    </location>
</feature>
<dbReference type="EMBL" id="JAUKUA010000006">
    <property type="protein sequence ID" value="KAK0708136.1"/>
    <property type="molecule type" value="Genomic_DNA"/>
</dbReference>
<protein>
    <recommendedName>
        <fullName evidence="2">SET domain-containing protein</fullName>
    </recommendedName>
</protein>
<evidence type="ECO:0000259" key="2">
    <source>
        <dbReference type="PROSITE" id="PS50280"/>
    </source>
</evidence>
<accession>A0AA40A2L5</accession>
<name>A0AA40A2L5_9PEZI</name>
<dbReference type="Pfam" id="PF00856">
    <property type="entry name" value="SET"/>
    <property type="match status" value="1"/>
</dbReference>
<evidence type="ECO:0000313" key="4">
    <source>
        <dbReference type="Proteomes" id="UP001172102"/>
    </source>
</evidence>
<keyword evidence="4" id="KW-1185">Reference proteome</keyword>
<comment type="caution">
    <text evidence="3">The sequence shown here is derived from an EMBL/GenBank/DDBJ whole genome shotgun (WGS) entry which is preliminary data.</text>
</comment>
<dbReference type="AlphaFoldDB" id="A0AA40A2L5"/>
<feature type="non-terminal residue" evidence="3">
    <location>
        <position position="205"/>
    </location>
</feature>
<proteinExistence type="predicted"/>